<dbReference type="InterPro" id="IPR049271">
    <property type="entry name" value="DUF6862"/>
</dbReference>
<feature type="non-terminal residue" evidence="2">
    <location>
        <position position="1"/>
    </location>
</feature>
<dbReference type="AlphaFoldDB" id="A0A656G9Y5"/>
<accession>A0A656G9Y5</accession>
<gene>
    <name evidence="2" type="ORF">PSYMO_13591</name>
</gene>
<proteinExistence type="predicted"/>
<feature type="domain" description="DUF6862" evidence="1">
    <location>
        <begin position="20"/>
        <end position="87"/>
    </location>
</feature>
<dbReference type="EMBL" id="AEAG01000528">
    <property type="protein sequence ID" value="EGH22467.1"/>
    <property type="molecule type" value="Genomic_DNA"/>
</dbReference>
<evidence type="ECO:0000313" key="2">
    <source>
        <dbReference type="EMBL" id="EGH22467.1"/>
    </source>
</evidence>
<reference evidence="2 3" key="1">
    <citation type="journal article" date="2011" name="PLoS Pathog.">
        <title>Dynamic evolution of pathogenicity revealed by sequencing and comparative genomics of 19 Pseudomonas syringae isolates.</title>
        <authorList>
            <person name="Baltrus D.A."/>
            <person name="Nishimura M.T."/>
            <person name="Romanchuk A."/>
            <person name="Chang J.H."/>
            <person name="Mukhtar M.S."/>
            <person name="Cherkis K."/>
            <person name="Roach J."/>
            <person name="Grant S.R."/>
            <person name="Jones C.D."/>
            <person name="Dangl J.L."/>
        </authorList>
    </citation>
    <scope>NUCLEOTIDE SEQUENCE [LARGE SCALE GENOMIC DNA]</scope>
    <source>
        <strain evidence="2 3">301020</strain>
    </source>
</reference>
<protein>
    <recommendedName>
        <fullName evidence="1">DUF6862 domain-containing protein</fullName>
    </recommendedName>
</protein>
<dbReference type="Pfam" id="PF21726">
    <property type="entry name" value="DUF6862"/>
    <property type="match status" value="1"/>
</dbReference>
<sequence>VAGASVAKNAVENNFLRVPEAERKRVLERKLTSGTITAQEVAELASLNKVDKERDAEIKAVCTAGNLGGSACGQLVTVAKNAAEQYGQSVSYSLIYKDLYPQDSQNLDTILQGLDSDSITRDTAITAITQASGLSRQEVENRYIFAMTAQALTAVLAGAYRGRSTSVTSKEVVAKDPVSLAGQADNEAGILVDRNVIVGGAKGIGEASGSAKNFSIADRVFGQLNDPRMGQLAGKLDADALQKLANNPSATRFMDARTGHINVIQKVEGKLIRITVPRDEMKIISVGPIRPNQVKNLLGKGDFVPLP</sequence>
<comment type="caution">
    <text evidence="2">The sequence shown here is derived from an EMBL/GenBank/DDBJ whole genome shotgun (WGS) entry which is preliminary data.</text>
</comment>
<dbReference type="Proteomes" id="UP000003465">
    <property type="component" value="Unassembled WGS sequence"/>
</dbReference>
<evidence type="ECO:0000313" key="3">
    <source>
        <dbReference type="Proteomes" id="UP000003465"/>
    </source>
</evidence>
<evidence type="ECO:0000259" key="1">
    <source>
        <dbReference type="Pfam" id="PF21726"/>
    </source>
</evidence>
<organism evidence="2 3">
    <name type="scientific">Pseudomonas amygdali pv. mori str. 301020</name>
    <dbReference type="NCBI Taxonomy" id="629261"/>
    <lineage>
        <taxon>Bacteria</taxon>
        <taxon>Pseudomonadati</taxon>
        <taxon>Pseudomonadota</taxon>
        <taxon>Gammaproteobacteria</taxon>
        <taxon>Pseudomonadales</taxon>
        <taxon>Pseudomonadaceae</taxon>
        <taxon>Pseudomonas</taxon>
        <taxon>Pseudomonas amygdali</taxon>
    </lineage>
</organism>
<name>A0A656G9Y5_PSEA0</name>